<name>S8FCK5_FOMSC</name>
<dbReference type="eggNOG" id="ENOG502SXC4">
    <property type="taxonomic scope" value="Eukaryota"/>
</dbReference>
<organism evidence="2 3">
    <name type="scientific">Fomitopsis schrenkii</name>
    <name type="common">Brown rot fungus</name>
    <dbReference type="NCBI Taxonomy" id="2126942"/>
    <lineage>
        <taxon>Eukaryota</taxon>
        <taxon>Fungi</taxon>
        <taxon>Dikarya</taxon>
        <taxon>Basidiomycota</taxon>
        <taxon>Agaricomycotina</taxon>
        <taxon>Agaricomycetes</taxon>
        <taxon>Polyporales</taxon>
        <taxon>Fomitopsis</taxon>
    </lineage>
</organism>
<evidence type="ECO:0000313" key="2">
    <source>
        <dbReference type="EMBL" id="EPS99295.1"/>
    </source>
</evidence>
<dbReference type="HOGENOM" id="CLU_1917104_0_0_1"/>
<dbReference type="SMART" id="SM00860">
    <property type="entry name" value="SMI1_KNR4"/>
    <property type="match status" value="1"/>
</dbReference>
<dbReference type="InParanoid" id="S8FCK5"/>
<dbReference type="Gene3D" id="3.40.1580.10">
    <property type="entry name" value="SMI1/KNR4-like"/>
    <property type="match status" value="1"/>
</dbReference>
<dbReference type="Pfam" id="PF09346">
    <property type="entry name" value="SMI1_KNR4"/>
    <property type="match status" value="1"/>
</dbReference>
<dbReference type="SUPFAM" id="SSF160631">
    <property type="entry name" value="SMI1/KNR4-like"/>
    <property type="match status" value="1"/>
</dbReference>
<sequence>MSTFVRMLNVLKWESHETLLKLPASSTAIREAEERLGTLLPDDYKEFLLVSNGLEFMPSINAPGLRQVEKLEWQDAEDLGLDDFRIGLGCKTDPTDAVFWVHYLPDLKWLKRFRGYVQYLTCKAEKSGAELE</sequence>
<dbReference type="InterPro" id="IPR037883">
    <property type="entry name" value="Knr4/Smi1-like_sf"/>
</dbReference>
<keyword evidence="3" id="KW-1185">Reference proteome</keyword>
<evidence type="ECO:0000313" key="3">
    <source>
        <dbReference type="Proteomes" id="UP000015241"/>
    </source>
</evidence>
<dbReference type="EMBL" id="KE504158">
    <property type="protein sequence ID" value="EPS99295.1"/>
    <property type="molecule type" value="Genomic_DNA"/>
</dbReference>
<evidence type="ECO:0000259" key="1">
    <source>
        <dbReference type="SMART" id="SM00860"/>
    </source>
</evidence>
<protein>
    <recommendedName>
        <fullName evidence="1">Knr4/Smi1-like domain-containing protein</fullName>
    </recommendedName>
</protein>
<reference evidence="2 3" key="1">
    <citation type="journal article" date="2012" name="Science">
        <title>The Paleozoic origin of enzymatic lignin decomposition reconstructed from 31 fungal genomes.</title>
        <authorList>
            <person name="Floudas D."/>
            <person name="Binder M."/>
            <person name="Riley R."/>
            <person name="Barry K."/>
            <person name="Blanchette R.A."/>
            <person name="Henrissat B."/>
            <person name="Martinez A.T."/>
            <person name="Otillar R."/>
            <person name="Spatafora J.W."/>
            <person name="Yadav J.S."/>
            <person name="Aerts A."/>
            <person name="Benoit I."/>
            <person name="Boyd A."/>
            <person name="Carlson A."/>
            <person name="Copeland A."/>
            <person name="Coutinho P.M."/>
            <person name="de Vries R.P."/>
            <person name="Ferreira P."/>
            <person name="Findley K."/>
            <person name="Foster B."/>
            <person name="Gaskell J."/>
            <person name="Glotzer D."/>
            <person name="Gorecki P."/>
            <person name="Heitman J."/>
            <person name="Hesse C."/>
            <person name="Hori C."/>
            <person name="Igarashi K."/>
            <person name="Jurgens J.A."/>
            <person name="Kallen N."/>
            <person name="Kersten P."/>
            <person name="Kohler A."/>
            <person name="Kuees U."/>
            <person name="Kumar T.K.A."/>
            <person name="Kuo A."/>
            <person name="LaButti K."/>
            <person name="Larrondo L.F."/>
            <person name="Lindquist E."/>
            <person name="Ling A."/>
            <person name="Lombard V."/>
            <person name="Lucas S."/>
            <person name="Lundell T."/>
            <person name="Martin R."/>
            <person name="McLaughlin D.J."/>
            <person name="Morgenstern I."/>
            <person name="Morin E."/>
            <person name="Murat C."/>
            <person name="Nagy L.G."/>
            <person name="Nolan M."/>
            <person name="Ohm R.A."/>
            <person name="Patyshakuliyeva A."/>
            <person name="Rokas A."/>
            <person name="Ruiz-Duenas F.J."/>
            <person name="Sabat G."/>
            <person name="Salamov A."/>
            <person name="Samejima M."/>
            <person name="Schmutz J."/>
            <person name="Slot J.C."/>
            <person name="St John F."/>
            <person name="Stenlid J."/>
            <person name="Sun H."/>
            <person name="Sun S."/>
            <person name="Syed K."/>
            <person name="Tsang A."/>
            <person name="Wiebenga A."/>
            <person name="Young D."/>
            <person name="Pisabarro A."/>
            <person name="Eastwood D.C."/>
            <person name="Martin F."/>
            <person name="Cullen D."/>
            <person name="Grigoriev I.V."/>
            <person name="Hibbett D.S."/>
        </authorList>
    </citation>
    <scope>NUCLEOTIDE SEQUENCE</scope>
    <source>
        <strain evidence="3">FP-58527</strain>
    </source>
</reference>
<accession>S8FCK5</accession>
<gene>
    <name evidence="2" type="ORF">FOMPIDRAFT_1050802</name>
</gene>
<dbReference type="OrthoDB" id="2788868at2759"/>
<proteinExistence type="predicted"/>
<dbReference type="Proteomes" id="UP000015241">
    <property type="component" value="Unassembled WGS sequence"/>
</dbReference>
<feature type="domain" description="Knr4/Smi1-like" evidence="1">
    <location>
        <begin position="23"/>
        <end position="119"/>
    </location>
</feature>
<dbReference type="InterPro" id="IPR018958">
    <property type="entry name" value="Knr4/Smi1-like_dom"/>
</dbReference>
<dbReference type="AlphaFoldDB" id="S8FCK5"/>